<dbReference type="GO" id="GO:0006383">
    <property type="term" value="P:transcription by RNA polymerase III"/>
    <property type="evidence" value="ECO:0007669"/>
    <property type="project" value="UniProtKB-UniRule"/>
</dbReference>
<comment type="subcellular location">
    <subcellularLocation>
        <location evidence="1">Nucleus</location>
    </subcellularLocation>
</comment>
<dbReference type="InterPro" id="IPR024661">
    <property type="entry name" value="RNA_pol_III_Rpc31"/>
</dbReference>
<feature type="compositionally biased region" description="Basic and acidic residues" evidence="4">
    <location>
        <begin position="139"/>
        <end position="156"/>
    </location>
</feature>
<dbReference type="AlphaFoldDB" id="A0A1X2IBS9"/>
<dbReference type="Pfam" id="PF11705">
    <property type="entry name" value="RNA_pol_3_Rpc31"/>
    <property type="match status" value="1"/>
</dbReference>
<feature type="compositionally biased region" description="Acidic residues" evidence="4">
    <location>
        <begin position="192"/>
        <end position="209"/>
    </location>
</feature>
<proteinExistence type="inferred from homology"/>
<organism evidence="5 6">
    <name type="scientific">Absidia repens</name>
    <dbReference type="NCBI Taxonomy" id="90262"/>
    <lineage>
        <taxon>Eukaryota</taxon>
        <taxon>Fungi</taxon>
        <taxon>Fungi incertae sedis</taxon>
        <taxon>Mucoromycota</taxon>
        <taxon>Mucoromycotina</taxon>
        <taxon>Mucoromycetes</taxon>
        <taxon>Mucorales</taxon>
        <taxon>Cunninghamellaceae</taxon>
        <taxon>Absidia</taxon>
    </lineage>
</organism>
<feature type="compositionally biased region" description="Acidic residues" evidence="4">
    <location>
        <begin position="172"/>
        <end position="184"/>
    </location>
</feature>
<keyword evidence="5" id="KW-0804">Transcription</keyword>
<name>A0A1X2IBS9_9FUNG</name>
<keyword evidence="5" id="KW-0240">DNA-directed RNA polymerase</keyword>
<accession>A0A1X2IBS9</accession>
<comment type="similarity">
    <text evidence="2">Belongs to the eukaryotic RPC7 RNA polymerase subunit family.</text>
</comment>
<dbReference type="GO" id="GO:0005666">
    <property type="term" value="C:RNA polymerase III complex"/>
    <property type="evidence" value="ECO:0007669"/>
    <property type="project" value="UniProtKB-UniRule"/>
</dbReference>
<keyword evidence="3" id="KW-0539">Nucleus</keyword>
<dbReference type="PANTHER" id="PTHR15367:SF2">
    <property type="entry name" value="DNA-DIRECTED RNA POLYMERASE III SUBUNIT"/>
    <property type="match status" value="1"/>
</dbReference>
<dbReference type="Proteomes" id="UP000193560">
    <property type="component" value="Unassembled WGS sequence"/>
</dbReference>
<evidence type="ECO:0000313" key="6">
    <source>
        <dbReference type="Proteomes" id="UP000193560"/>
    </source>
</evidence>
<evidence type="ECO:0000256" key="3">
    <source>
        <dbReference type="ARBA" id="ARBA00023242"/>
    </source>
</evidence>
<sequence>MSRGGFGGGRGGFGGGANRSGAQQLMSFDLIKDVGVNGLFNVQTALFPKMDVPVPRKPSSNEQTQWQLRKDYLERIKKTAFYLTVPPPPKDIERYSDRYKQTDNNKRKLRDITTDLDMFPEELQSILDPSKAKKKRRNQVHDDYGQIEALLDKANDDKDDDDEDGEKPAGSDYEDEEELVDDNDYGQNYFDNGEDDGDGDDDGDGEGYY</sequence>
<feature type="region of interest" description="Disordered" evidence="4">
    <location>
        <begin position="87"/>
        <end position="106"/>
    </location>
</feature>
<evidence type="ECO:0000256" key="4">
    <source>
        <dbReference type="SAM" id="MobiDB-lite"/>
    </source>
</evidence>
<feature type="compositionally biased region" description="Basic and acidic residues" evidence="4">
    <location>
        <begin position="90"/>
        <end position="106"/>
    </location>
</feature>
<evidence type="ECO:0000256" key="1">
    <source>
        <dbReference type="ARBA" id="ARBA00004123"/>
    </source>
</evidence>
<gene>
    <name evidence="5" type="ORF">BCR42DRAFT_65938</name>
</gene>
<reference evidence="5 6" key="1">
    <citation type="submission" date="2016-07" db="EMBL/GenBank/DDBJ databases">
        <title>Pervasive Adenine N6-methylation of Active Genes in Fungi.</title>
        <authorList>
            <consortium name="DOE Joint Genome Institute"/>
            <person name="Mondo S.J."/>
            <person name="Dannebaum R.O."/>
            <person name="Kuo R.C."/>
            <person name="Labutti K."/>
            <person name="Haridas S."/>
            <person name="Kuo A."/>
            <person name="Salamov A."/>
            <person name="Ahrendt S.R."/>
            <person name="Lipzen A."/>
            <person name="Sullivan W."/>
            <person name="Andreopoulos W.B."/>
            <person name="Clum A."/>
            <person name="Lindquist E."/>
            <person name="Daum C."/>
            <person name="Ramamoorthy G.K."/>
            <person name="Gryganskyi A."/>
            <person name="Culley D."/>
            <person name="Magnuson J.K."/>
            <person name="James T.Y."/>
            <person name="O'Malley M.A."/>
            <person name="Stajich J.E."/>
            <person name="Spatafora J.W."/>
            <person name="Visel A."/>
            <person name="Grigoriev I.V."/>
        </authorList>
    </citation>
    <scope>NUCLEOTIDE SEQUENCE [LARGE SCALE GENOMIC DNA]</scope>
    <source>
        <strain evidence="5 6">NRRL 1336</strain>
    </source>
</reference>
<comment type="caution">
    <text evidence="5">The sequence shown here is derived from an EMBL/GenBank/DDBJ whole genome shotgun (WGS) entry which is preliminary data.</text>
</comment>
<protein>
    <submittedName>
        <fullName evidence="5">DNA-directed RNA polymerase III, subunit Rpc31</fullName>
    </submittedName>
</protein>
<feature type="region of interest" description="Disordered" evidence="4">
    <location>
        <begin position="129"/>
        <end position="209"/>
    </location>
</feature>
<dbReference type="OrthoDB" id="5377312at2759"/>
<keyword evidence="6" id="KW-1185">Reference proteome</keyword>
<evidence type="ECO:0000313" key="5">
    <source>
        <dbReference type="EMBL" id="ORZ13554.1"/>
    </source>
</evidence>
<dbReference type="STRING" id="90262.A0A1X2IBS9"/>
<dbReference type="PANTHER" id="PTHR15367">
    <property type="entry name" value="DNA-DIRECTED RNA POLYMERASE III"/>
    <property type="match status" value="1"/>
</dbReference>
<evidence type="ECO:0000256" key="2">
    <source>
        <dbReference type="ARBA" id="ARBA00008352"/>
    </source>
</evidence>
<dbReference type="EMBL" id="MCGE01000016">
    <property type="protein sequence ID" value="ORZ13554.1"/>
    <property type="molecule type" value="Genomic_DNA"/>
</dbReference>